<dbReference type="PRINTS" id="PR00038">
    <property type="entry name" value="HTHLUXR"/>
</dbReference>
<comment type="caution">
    <text evidence="6">The sequence shown here is derived from an EMBL/GenBank/DDBJ whole genome shotgun (WGS) entry which is preliminary data.</text>
</comment>
<feature type="domain" description="HTH luxR-type" evidence="5">
    <location>
        <begin position="23"/>
        <end position="93"/>
    </location>
</feature>
<dbReference type="InterPro" id="IPR036388">
    <property type="entry name" value="WH-like_DNA-bd_sf"/>
</dbReference>
<organism evidence="6 7">
    <name type="scientific">Microbispora oryzae</name>
    <dbReference type="NCBI Taxonomy" id="2806554"/>
    <lineage>
        <taxon>Bacteria</taxon>
        <taxon>Bacillati</taxon>
        <taxon>Actinomycetota</taxon>
        <taxon>Actinomycetes</taxon>
        <taxon>Streptosporangiales</taxon>
        <taxon>Streptosporangiaceae</taxon>
        <taxon>Microbispora</taxon>
    </lineage>
</organism>
<dbReference type="PANTHER" id="PTHR44688">
    <property type="entry name" value="DNA-BINDING TRANSCRIPTIONAL ACTIVATOR DEVR_DOSR"/>
    <property type="match status" value="1"/>
</dbReference>
<proteinExistence type="predicted"/>
<keyword evidence="7" id="KW-1185">Reference proteome</keyword>
<dbReference type="CDD" id="cd06170">
    <property type="entry name" value="LuxR_C_like"/>
    <property type="match status" value="1"/>
</dbReference>
<keyword evidence="3" id="KW-0804">Transcription</keyword>
<keyword evidence="1" id="KW-0805">Transcription regulation</keyword>
<dbReference type="GO" id="GO:0006355">
    <property type="term" value="P:regulation of DNA-templated transcription"/>
    <property type="evidence" value="ECO:0007669"/>
    <property type="project" value="InterPro"/>
</dbReference>
<feature type="compositionally biased region" description="Pro residues" evidence="4">
    <location>
        <begin position="16"/>
        <end position="26"/>
    </location>
</feature>
<sequence>MLTRFAVPSSPADVPAAPPNTQPPPGLELLSPREREVLALVAAGARDAAIAECLHLSPRTVETHLRRIFTKLGLESDDGRNRRLLAARAWLEATGTDA</sequence>
<evidence type="ECO:0000313" key="7">
    <source>
        <dbReference type="Proteomes" id="UP000674234"/>
    </source>
</evidence>
<dbReference type="InterPro" id="IPR016032">
    <property type="entry name" value="Sig_transdc_resp-reg_C-effctor"/>
</dbReference>
<evidence type="ECO:0000256" key="1">
    <source>
        <dbReference type="ARBA" id="ARBA00023015"/>
    </source>
</evidence>
<name>A0A941AM50_9ACTN</name>
<reference evidence="6" key="1">
    <citation type="submission" date="2021-02" db="EMBL/GenBank/DDBJ databases">
        <title>Draft genome sequence of Microbispora sp. RL4-1S isolated from rice leaves in Thailand.</title>
        <authorList>
            <person name="Muangham S."/>
            <person name="Duangmal K."/>
        </authorList>
    </citation>
    <scope>NUCLEOTIDE SEQUENCE</scope>
    <source>
        <strain evidence="6">RL4-1S</strain>
    </source>
</reference>
<dbReference type="SMART" id="SM00421">
    <property type="entry name" value="HTH_LUXR"/>
    <property type="match status" value="1"/>
</dbReference>
<dbReference type="Gene3D" id="1.10.10.10">
    <property type="entry name" value="Winged helix-like DNA-binding domain superfamily/Winged helix DNA-binding domain"/>
    <property type="match status" value="1"/>
</dbReference>
<evidence type="ECO:0000256" key="4">
    <source>
        <dbReference type="SAM" id="MobiDB-lite"/>
    </source>
</evidence>
<dbReference type="SUPFAM" id="SSF46894">
    <property type="entry name" value="C-terminal effector domain of the bipartite response regulators"/>
    <property type="match status" value="1"/>
</dbReference>
<dbReference type="Pfam" id="PF00196">
    <property type="entry name" value="GerE"/>
    <property type="match status" value="1"/>
</dbReference>
<dbReference type="PANTHER" id="PTHR44688:SF16">
    <property type="entry name" value="DNA-BINDING TRANSCRIPTIONAL ACTIVATOR DEVR_DOSR"/>
    <property type="match status" value="1"/>
</dbReference>
<evidence type="ECO:0000259" key="5">
    <source>
        <dbReference type="PROSITE" id="PS50043"/>
    </source>
</evidence>
<feature type="compositionally biased region" description="Low complexity" evidence="4">
    <location>
        <begin position="1"/>
        <end position="15"/>
    </location>
</feature>
<protein>
    <submittedName>
        <fullName evidence="6">Helix-turn-helix transcriptional regulator</fullName>
    </submittedName>
</protein>
<gene>
    <name evidence="6" type="ORF">JOL79_29880</name>
</gene>
<dbReference type="InterPro" id="IPR000792">
    <property type="entry name" value="Tscrpt_reg_LuxR_C"/>
</dbReference>
<evidence type="ECO:0000313" key="6">
    <source>
        <dbReference type="EMBL" id="MBP2707997.1"/>
    </source>
</evidence>
<dbReference type="EMBL" id="JAFCNB010000025">
    <property type="protein sequence ID" value="MBP2707997.1"/>
    <property type="molecule type" value="Genomic_DNA"/>
</dbReference>
<dbReference type="Proteomes" id="UP000674234">
    <property type="component" value="Unassembled WGS sequence"/>
</dbReference>
<dbReference type="PROSITE" id="PS50043">
    <property type="entry name" value="HTH_LUXR_2"/>
    <property type="match status" value="1"/>
</dbReference>
<keyword evidence="2" id="KW-0238">DNA-binding</keyword>
<dbReference type="AlphaFoldDB" id="A0A941AM50"/>
<evidence type="ECO:0000256" key="3">
    <source>
        <dbReference type="ARBA" id="ARBA00023163"/>
    </source>
</evidence>
<evidence type="ECO:0000256" key="2">
    <source>
        <dbReference type="ARBA" id="ARBA00023125"/>
    </source>
</evidence>
<dbReference type="GO" id="GO:0003677">
    <property type="term" value="F:DNA binding"/>
    <property type="evidence" value="ECO:0007669"/>
    <property type="project" value="UniProtKB-KW"/>
</dbReference>
<accession>A0A941AM50</accession>
<feature type="region of interest" description="Disordered" evidence="4">
    <location>
        <begin position="1"/>
        <end position="29"/>
    </location>
</feature>